<proteinExistence type="predicted"/>
<comment type="caution">
    <text evidence="2">The sequence shown here is derived from an EMBL/GenBank/DDBJ whole genome shotgun (WGS) entry which is preliminary data.</text>
</comment>
<protein>
    <submittedName>
        <fullName evidence="2">Uncharacterized protein</fullName>
    </submittedName>
</protein>
<name>A0ABR2L3H9_9EUKA</name>
<sequence>MEEIKDYLLLSGQEENSNNKHIKAKRYLLLGLCVAVGLLVGVTIGYFSFREQSKSPGNVQINSKSDKYAKYIEPMSGSWNIDVNFDISVDINTLISQIGSGLSATAFSERKFKDGSRFISCLDGGYVISCYNHPNKYHSATAVGGFLAPTARSEKPPGEWAIAKVSAGVWGRETHFDSWD</sequence>
<keyword evidence="1" id="KW-1133">Transmembrane helix</keyword>
<gene>
    <name evidence="2" type="ORF">M9Y10_000162</name>
</gene>
<keyword evidence="1" id="KW-0472">Membrane</keyword>
<dbReference type="EMBL" id="JAPFFF010000001">
    <property type="protein sequence ID" value="KAK8897929.1"/>
    <property type="molecule type" value="Genomic_DNA"/>
</dbReference>
<dbReference type="Proteomes" id="UP001470230">
    <property type="component" value="Unassembled WGS sequence"/>
</dbReference>
<keyword evidence="1" id="KW-0812">Transmembrane</keyword>
<dbReference type="InterPro" id="IPR006540">
    <property type="entry name" value="Lactococcin_972"/>
</dbReference>
<accession>A0ABR2L3H9</accession>
<keyword evidence="3" id="KW-1185">Reference proteome</keyword>
<dbReference type="Gene3D" id="2.60.40.2850">
    <property type="match status" value="1"/>
</dbReference>
<reference evidence="2 3" key="1">
    <citation type="submission" date="2024-04" db="EMBL/GenBank/DDBJ databases">
        <title>Tritrichomonas musculus Genome.</title>
        <authorList>
            <person name="Alves-Ferreira E."/>
            <person name="Grigg M."/>
            <person name="Lorenzi H."/>
            <person name="Galac M."/>
        </authorList>
    </citation>
    <scope>NUCLEOTIDE SEQUENCE [LARGE SCALE GENOMIC DNA]</scope>
    <source>
        <strain evidence="2 3">EAF2021</strain>
    </source>
</reference>
<feature type="transmembrane region" description="Helical" evidence="1">
    <location>
        <begin position="27"/>
        <end position="49"/>
    </location>
</feature>
<organism evidence="2 3">
    <name type="scientific">Tritrichomonas musculus</name>
    <dbReference type="NCBI Taxonomy" id="1915356"/>
    <lineage>
        <taxon>Eukaryota</taxon>
        <taxon>Metamonada</taxon>
        <taxon>Parabasalia</taxon>
        <taxon>Tritrichomonadida</taxon>
        <taxon>Tritrichomonadidae</taxon>
        <taxon>Tritrichomonas</taxon>
    </lineage>
</organism>
<evidence type="ECO:0000256" key="1">
    <source>
        <dbReference type="SAM" id="Phobius"/>
    </source>
</evidence>
<evidence type="ECO:0000313" key="2">
    <source>
        <dbReference type="EMBL" id="KAK8897929.1"/>
    </source>
</evidence>
<evidence type="ECO:0000313" key="3">
    <source>
        <dbReference type="Proteomes" id="UP001470230"/>
    </source>
</evidence>
<dbReference type="Pfam" id="PF09683">
    <property type="entry name" value="Lactococcin_972"/>
    <property type="match status" value="1"/>
</dbReference>